<feature type="binding site" evidence="9">
    <location>
        <position position="85"/>
    </location>
    <ligand>
        <name>ATP</name>
        <dbReference type="ChEBI" id="CHEBI:30616"/>
    </ligand>
</feature>
<protein>
    <recommendedName>
        <fullName evidence="4 11">Nucleoside diphosphate kinase</fullName>
        <ecNumber evidence="3 11">2.7.4.6</ecNumber>
    </recommendedName>
</protein>
<feature type="binding site" evidence="9">
    <location>
        <position position="102"/>
    </location>
    <ligand>
        <name>ATP</name>
        <dbReference type="ChEBI" id="CHEBI:30616"/>
    </ligand>
</feature>
<keyword evidence="7 11" id="KW-0418">Kinase</keyword>
<evidence type="ECO:0000256" key="3">
    <source>
        <dbReference type="ARBA" id="ARBA00012966"/>
    </source>
</evidence>
<accession>A0ABQ7I152</accession>
<dbReference type="PANTHER" id="PTHR11349">
    <property type="entry name" value="NUCLEOSIDE DIPHOSPHATE KINASE"/>
    <property type="match status" value="1"/>
</dbReference>
<dbReference type="PROSITE" id="PS00469">
    <property type="entry name" value="NDPK"/>
    <property type="match status" value="1"/>
</dbReference>
<dbReference type="PRINTS" id="PR01243">
    <property type="entry name" value="NUCDPKINASE"/>
</dbReference>
<feature type="binding site" evidence="9">
    <location>
        <position position="57"/>
    </location>
    <ligand>
        <name>ATP</name>
        <dbReference type="ChEBI" id="CHEBI:30616"/>
    </ligand>
</feature>
<gene>
    <name evidence="13" type="primary">ndk</name>
    <name evidence="13" type="ORF">TCON_0722</name>
</gene>
<dbReference type="InterPro" id="IPR036850">
    <property type="entry name" value="NDK-like_dom_sf"/>
</dbReference>
<feature type="binding site" evidence="9">
    <location>
        <position position="9"/>
    </location>
    <ligand>
        <name>ATP</name>
        <dbReference type="ChEBI" id="CHEBI:30616"/>
    </ligand>
</feature>
<evidence type="ECO:0000256" key="9">
    <source>
        <dbReference type="PROSITE-ProRule" id="PRU00706"/>
    </source>
</evidence>
<feature type="domain" description="Nucleoside diphosphate kinase-like" evidence="12">
    <location>
        <begin position="1"/>
        <end position="136"/>
    </location>
</feature>
<organism evidence="13 14">
    <name type="scientific">Astathelohania contejeani</name>
    <dbReference type="NCBI Taxonomy" id="164912"/>
    <lineage>
        <taxon>Eukaryota</taxon>
        <taxon>Fungi</taxon>
        <taxon>Fungi incertae sedis</taxon>
        <taxon>Microsporidia</taxon>
        <taxon>Astathelohaniidae</taxon>
        <taxon>Astathelohania</taxon>
    </lineage>
</organism>
<keyword evidence="6 11" id="KW-0547">Nucleotide-binding</keyword>
<dbReference type="PROSITE" id="PS51374">
    <property type="entry name" value="NDPK_LIKE"/>
    <property type="match status" value="1"/>
</dbReference>
<evidence type="ECO:0000256" key="10">
    <source>
        <dbReference type="RuleBase" id="RU004011"/>
    </source>
</evidence>
<feature type="binding site" evidence="9">
    <location>
        <position position="112"/>
    </location>
    <ligand>
        <name>ATP</name>
        <dbReference type="ChEBI" id="CHEBI:30616"/>
    </ligand>
</feature>
<evidence type="ECO:0000256" key="1">
    <source>
        <dbReference type="ARBA" id="ARBA00001946"/>
    </source>
</evidence>
<dbReference type="SMART" id="SM00562">
    <property type="entry name" value="NDK"/>
    <property type="match status" value="1"/>
</dbReference>
<keyword evidence="8 11" id="KW-0067">ATP-binding</keyword>
<reference evidence="13 14" key="1">
    <citation type="submission" date="2019-01" db="EMBL/GenBank/DDBJ databases">
        <title>Genomes sequencing and comparative genomics of infectious freshwater microsporidia, Cucumispora dikerogammari and Thelohania contejeani.</title>
        <authorList>
            <person name="Cormier A."/>
            <person name="Giraud I."/>
            <person name="Wattier R."/>
            <person name="Teixeira M."/>
            <person name="Grandjean F."/>
            <person name="Rigaud T."/>
            <person name="Cordaux R."/>
        </authorList>
    </citation>
    <scope>NUCLEOTIDE SEQUENCE [LARGE SCALE GENOMIC DNA]</scope>
    <source>
        <strain evidence="13">T1</strain>
        <tissue evidence="13">Spores</tissue>
    </source>
</reference>
<feature type="binding site" evidence="9">
    <location>
        <position position="91"/>
    </location>
    <ligand>
        <name>ATP</name>
        <dbReference type="ChEBI" id="CHEBI:30616"/>
    </ligand>
</feature>
<dbReference type="Pfam" id="PF00334">
    <property type="entry name" value="NDK"/>
    <property type="match status" value="1"/>
</dbReference>
<comment type="caution">
    <text evidence="13">The sequence shown here is derived from an EMBL/GenBank/DDBJ whole genome shotgun (WGS) entry which is preliminary data.</text>
</comment>
<name>A0ABQ7I152_9MICR</name>
<dbReference type="InterPro" id="IPR034907">
    <property type="entry name" value="NDK-like_dom"/>
</dbReference>
<comment type="similarity">
    <text evidence="2 9 10">Belongs to the NDK family.</text>
</comment>
<dbReference type="EMBL" id="SBIQ01000030">
    <property type="protein sequence ID" value="KAF7684089.1"/>
    <property type="molecule type" value="Genomic_DNA"/>
</dbReference>
<feature type="active site" description="Pros-phosphohistidine intermediate" evidence="9">
    <location>
        <position position="115"/>
    </location>
</feature>
<evidence type="ECO:0000256" key="8">
    <source>
        <dbReference type="ARBA" id="ARBA00022840"/>
    </source>
</evidence>
<evidence type="ECO:0000256" key="4">
    <source>
        <dbReference type="ARBA" id="ARBA00017632"/>
    </source>
</evidence>
<evidence type="ECO:0000256" key="2">
    <source>
        <dbReference type="ARBA" id="ARBA00008142"/>
    </source>
</evidence>
<dbReference type="NCBIfam" id="NF001908">
    <property type="entry name" value="PRK00668.1"/>
    <property type="match status" value="1"/>
</dbReference>
<dbReference type="HAMAP" id="MF_00451">
    <property type="entry name" value="NDP_kinase"/>
    <property type="match status" value="1"/>
</dbReference>
<evidence type="ECO:0000256" key="5">
    <source>
        <dbReference type="ARBA" id="ARBA00022679"/>
    </source>
</evidence>
<evidence type="ECO:0000259" key="12">
    <source>
        <dbReference type="SMART" id="SM00562"/>
    </source>
</evidence>
<comment type="catalytic activity">
    <reaction evidence="11">
        <text>a 2'-deoxyribonucleoside 5'-diphosphate + ATP = a 2'-deoxyribonucleoside 5'-triphosphate + ADP</text>
        <dbReference type="Rhea" id="RHEA:44640"/>
        <dbReference type="ChEBI" id="CHEBI:30616"/>
        <dbReference type="ChEBI" id="CHEBI:61560"/>
        <dbReference type="ChEBI" id="CHEBI:73316"/>
        <dbReference type="ChEBI" id="CHEBI:456216"/>
        <dbReference type="EC" id="2.7.4.6"/>
    </reaction>
</comment>
<dbReference type="Gene3D" id="3.30.70.141">
    <property type="entry name" value="Nucleoside diphosphate kinase-like domain"/>
    <property type="match status" value="1"/>
</dbReference>
<keyword evidence="5 11" id="KW-0808">Transferase</keyword>
<dbReference type="CDD" id="cd04413">
    <property type="entry name" value="NDPk_I"/>
    <property type="match status" value="1"/>
</dbReference>
<dbReference type="Proteomes" id="UP001516464">
    <property type="component" value="Unassembled WGS sequence"/>
</dbReference>
<dbReference type="EC" id="2.7.4.6" evidence="3 11"/>
<dbReference type="InterPro" id="IPR023005">
    <property type="entry name" value="Nucleoside_diP_kinase_AS"/>
</dbReference>
<evidence type="ECO:0000313" key="13">
    <source>
        <dbReference type="EMBL" id="KAF7684089.1"/>
    </source>
</evidence>
<dbReference type="SUPFAM" id="SSF54919">
    <property type="entry name" value="Nucleoside diphosphate kinase, NDK"/>
    <property type="match status" value="1"/>
</dbReference>
<comment type="cofactor">
    <cofactor evidence="1">
        <name>Mg(2+)</name>
        <dbReference type="ChEBI" id="CHEBI:18420"/>
    </cofactor>
</comment>
<evidence type="ECO:0000313" key="14">
    <source>
        <dbReference type="Proteomes" id="UP001516464"/>
    </source>
</evidence>
<sequence length="151" mass="17264">MEHSYIMIKPEGVKRRLVGELIKRFETKGYKLTAMKMVKPTMEILREHYAEHVNKPFFPGLAKHFTSGSVICMIWSGKNCVAGCRKIIGATNPFNAECGSIRSDFCNDTGRNIIHGSDSVESAKREISIWFKEGFDYEDAYDQDLIYDLNE</sequence>
<evidence type="ECO:0000256" key="7">
    <source>
        <dbReference type="ARBA" id="ARBA00022777"/>
    </source>
</evidence>
<evidence type="ECO:0000256" key="11">
    <source>
        <dbReference type="RuleBase" id="RU004013"/>
    </source>
</evidence>
<proteinExistence type="inferred from homology"/>
<evidence type="ECO:0000256" key="6">
    <source>
        <dbReference type="ARBA" id="ARBA00022741"/>
    </source>
</evidence>
<keyword evidence="14" id="KW-1185">Reference proteome</keyword>
<dbReference type="InterPro" id="IPR001564">
    <property type="entry name" value="Nucleoside_diP_kinase"/>
</dbReference>
<dbReference type="GO" id="GO:0016301">
    <property type="term" value="F:kinase activity"/>
    <property type="evidence" value="ECO:0007669"/>
    <property type="project" value="UniProtKB-KW"/>
</dbReference>